<feature type="transmembrane region" description="Helical" evidence="1">
    <location>
        <begin position="77"/>
        <end position="99"/>
    </location>
</feature>
<dbReference type="AlphaFoldDB" id="A0A7U3YHT4"/>
<evidence type="ECO:0008006" key="3">
    <source>
        <dbReference type="Google" id="ProtNLM"/>
    </source>
</evidence>
<name>A0A7U3YHT4_GEOS0</name>
<dbReference type="PANTHER" id="PTHR41309:SF2">
    <property type="entry name" value="MEMBRANE PROTEIN"/>
    <property type="match status" value="1"/>
</dbReference>
<protein>
    <recommendedName>
        <fullName evidence="3">ABC-2 transporter permease</fullName>
    </recommendedName>
</protein>
<keyword evidence="1" id="KW-1133">Transmembrane helix</keyword>
<feature type="transmembrane region" description="Helical" evidence="1">
    <location>
        <begin position="36"/>
        <end position="56"/>
    </location>
</feature>
<keyword evidence="1" id="KW-0472">Membrane</keyword>
<dbReference type="KEGG" id="gmc:GY4MC1_3376"/>
<dbReference type="Pfam" id="PF13346">
    <property type="entry name" value="ABC2_membrane_5"/>
    <property type="match status" value="1"/>
</dbReference>
<evidence type="ECO:0000313" key="2">
    <source>
        <dbReference type="EMBL" id="ADP76039.1"/>
    </source>
</evidence>
<sequence>MFQLILKDILLLKKIFLFAAAYIIVMMMFLKEDSAVVFFVSVIAVTYMLILSACAHDDKNKADILLNSFPLTRRTVVMARYCSIFVFSVTAIMYYLVIAHILQMTGLSAQAHSVSLENVAAALCAVIFINSVYFPVFFKFGYIHSRLVGFILFFGTFALAPAFFEQADHPLVQDVIHYFSHLSEGKEMAIVAAVMMLLLAVSFFFSLQFYRKREF</sequence>
<accession>A0A7U3YHT4</accession>
<dbReference type="InterPro" id="IPR025699">
    <property type="entry name" value="ABC2_memb-like"/>
</dbReference>
<reference evidence="2" key="1">
    <citation type="submission" date="2010-10" db="EMBL/GenBank/DDBJ databases">
        <title>Complete sequence of chromosome of Geobacillus sp. Y4.1MC1.</title>
        <authorList>
            <consortium name="US DOE Joint Genome Institute"/>
            <person name="Lucas S."/>
            <person name="Copeland A."/>
            <person name="Lapidus A."/>
            <person name="Cheng J.-F."/>
            <person name="Bruce D."/>
            <person name="Goodwin L."/>
            <person name="Pitluck S."/>
            <person name="Chertkov O."/>
            <person name="Zhang X."/>
            <person name="Detter J.C."/>
            <person name="Han C."/>
            <person name="Tapia R."/>
            <person name="Land M."/>
            <person name="Hauser L."/>
            <person name="Jeffries C."/>
            <person name="Kyrpides N."/>
            <person name="Ivanova N."/>
            <person name="Ovchinnikova G."/>
            <person name="Brumm P."/>
            <person name="Mead D."/>
            <person name="Woyke T."/>
        </authorList>
    </citation>
    <scope>NUCLEOTIDE SEQUENCE [LARGE SCALE GENOMIC DNA]</scope>
    <source>
        <strain evidence="2">Y4.1MC1</strain>
    </source>
</reference>
<proteinExistence type="predicted"/>
<feature type="transmembrane region" description="Helical" evidence="1">
    <location>
        <begin position="147"/>
        <end position="164"/>
    </location>
</feature>
<dbReference type="PANTHER" id="PTHR41309">
    <property type="entry name" value="MEMBRANE PROTEIN-RELATED"/>
    <property type="match status" value="1"/>
</dbReference>
<dbReference type="EMBL" id="CP002293">
    <property type="protein sequence ID" value="ADP76039.1"/>
    <property type="molecule type" value="Genomic_DNA"/>
</dbReference>
<keyword evidence="1" id="KW-0812">Transmembrane</keyword>
<feature type="transmembrane region" description="Helical" evidence="1">
    <location>
        <begin position="12"/>
        <end position="30"/>
    </location>
</feature>
<organism evidence="2">
    <name type="scientific">Geobacillus sp. (strain Y4.1MC1)</name>
    <dbReference type="NCBI Taxonomy" id="581103"/>
    <lineage>
        <taxon>Bacteria</taxon>
        <taxon>Bacillati</taxon>
        <taxon>Bacillota</taxon>
        <taxon>Bacilli</taxon>
        <taxon>Bacillales</taxon>
        <taxon>Anoxybacillaceae</taxon>
        <taxon>Geobacillus</taxon>
    </lineage>
</organism>
<gene>
    <name evidence="2" type="ORF">GY4MC1_3376</name>
</gene>
<evidence type="ECO:0000256" key="1">
    <source>
        <dbReference type="SAM" id="Phobius"/>
    </source>
</evidence>
<feature type="transmembrane region" description="Helical" evidence="1">
    <location>
        <begin position="188"/>
        <end position="210"/>
    </location>
</feature>
<feature type="transmembrane region" description="Helical" evidence="1">
    <location>
        <begin position="119"/>
        <end position="140"/>
    </location>
</feature>